<feature type="region of interest" description="Disordered" evidence="1">
    <location>
        <begin position="99"/>
        <end position="119"/>
    </location>
</feature>
<evidence type="ECO:0000313" key="3">
    <source>
        <dbReference type="Proteomes" id="UP000555407"/>
    </source>
</evidence>
<keyword evidence="3" id="KW-1185">Reference proteome</keyword>
<dbReference type="AlphaFoldDB" id="A0A7X5V4B1"/>
<name>A0A7X5V4B1_9ACTN</name>
<evidence type="ECO:0000256" key="1">
    <source>
        <dbReference type="SAM" id="MobiDB-lite"/>
    </source>
</evidence>
<proteinExistence type="predicted"/>
<comment type="caution">
    <text evidence="2">The sequence shown here is derived from an EMBL/GenBank/DDBJ whole genome shotgun (WGS) entry which is preliminary data.</text>
</comment>
<protein>
    <submittedName>
        <fullName evidence="2">Uncharacterized protein</fullName>
    </submittedName>
</protein>
<organism evidence="2 3">
    <name type="scientific">Kribbella shirazensis</name>
    <dbReference type="NCBI Taxonomy" id="1105143"/>
    <lineage>
        <taxon>Bacteria</taxon>
        <taxon>Bacillati</taxon>
        <taxon>Actinomycetota</taxon>
        <taxon>Actinomycetes</taxon>
        <taxon>Propionibacteriales</taxon>
        <taxon>Kribbellaceae</taxon>
        <taxon>Kribbella</taxon>
    </lineage>
</organism>
<dbReference type="Proteomes" id="UP000555407">
    <property type="component" value="Unassembled WGS sequence"/>
</dbReference>
<accession>A0A7X5V4B1</accession>
<reference evidence="2 3" key="1">
    <citation type="submission" date="2020-03" db="EMBL/GenBank/DDBJ databases">
        <title>Sequencing the genomes of 1000 actinobacteria strains.</title>
        <authorList>
            <person name="Klenk H.-P."/>
        </authorList>
    </citation>
    <scope>NUCLEOTIDE SEQUENCE [LARGE SCALE GENOMIC DNA]</scope>
    <source>
        <strain evidence="2 3">DSM 45490</strain>
    </source>
</reference>
<dbReference type="EMBL" id="JAASRO010000001">
    <property type="protein sequence ID" value="NIK54330.1"/>
    <property type="molecule type" value="Genomic_DNA"/>
</dbReference>
<dbReference type="RefSeq" id="WP_167203165.1">
    <property type="nucleotide sequence ID" value="NZ_JAASRO010000001.1"/>
</dbReference>
<gene>
    <name evidence="2" type="ORF">BJY22_000047</name>
</gene>
<evidence type="ECO:0000313" key="2">
    <source>
        <dbReference type="EMBL" id="NIK54330.1"/>
    </source>
</evidence>
<sequence>MARHPAGPALVLTPATVALVVGGGLILQAATTNPWEGYVSYSDQLNVGCGTYEDVTRLSWLTPDENRTISRLHVACNEYDAARPCSSIHTALTQEAPGSSATCLANSSTPSTADTCSQR</sequence>